<dbReference type="Gene3D" id="3.40.50.150">
    <property type="entry name" value="Vaccinia Virus protein VP39"/>
    <property type="match status" value="1"/>
</dbReference>
<dbReference type="Proteomes" id="UP000319280">
    <property type="component" value="Unassembled WGS sequence"/>
</dbReference>
<dbReference type="SUPFAM" id="SSF53335">
    <property type="entry name" value="S-adenosyl-L-methionine-dependent methyltransferases"/>
    <property type="match status" value="1"/>
</dbReference>
<reference evidence="1 2" key="1">
    <citation type="submission" date="2019-07" db="EMBL/GenBank/DDBJ databases">
        <title>Genomic analysis of Lentibacillus sp. NKC851-2.</title>
        <authorList>
            <person name="Oh Y.J."/>
        </authorList>
    </citation>
    <scope>NUCLEOTIDE SEQUENCE [LARGE SCALE GENOMIC DNA]</scope>
    <source>
        <strain evidence="1 2">NKC851-2</strain>
    </source>
</reference>
<name>A0A549YLH7_9BACI</name>
<comment type="caution">
    <text evidence="1">The sequence shown here is derived from an EMBL/GenBank/DDBJ whole genome shotgun (WGS) entry which is preliminary data.</text>
</comment>
<dbReference type="PIRSF" id="PIRSF018637">
    <property type="entry name" value="TrmK"/>
    <property type="match status" value="1"/>
</dbReference>
<evidence type="ECO:0000313" key="2">
    <source>
        <dbReference type="Proteomes" id="UP000319280"/>
    </source>
</evidence>
<dbReference type="PANTHER" id="PTHR38451:SF1">
    <property type="entry name" value="TRNA (ADENINE(22)-N(1))-METHYLTRANSFERASE"/>
    <property type="match status" value="1"/>
</dbReference>
<organism evidence="1 2">
    <name type="scientific">Lentibacillus cibarius</name>
    <dbReference type="NCBI Taxonomy" id="2583219"/>
    <lineage>
        <taxon>Bacteria</taxon>
        <taxon>Bacillati</taxon>
        <taxon>Bacillota</taxon>
        <taxon>Bacilli</taxon>
        <taxon>Bacillales</taxon>
        <taxon>Bacillaceae</taxon>
        <taxon>Lentibacillus</taxon>
    </lineage>
</organism>
<protein>
    <submittedName>
        <fullName evidence="1">SAM-dependent methyltransferase</fullName>
    </submittedName>
</protein>
<gene>
    <name evidence="1" type="ORF">FH966_14045</name>
</gene>
<dbReference type="EMBL" id="VJMZ01000001">
    <property type="protein sequence ID" value="TRM12726.1"/>
    <property type="molecule type" value="Genomic_DNA"/>
</dbReference>
<dbReference type="AlphaFoldDB" id="A0A549YLH7"/>
<dbReference type="PANTHER" id="PTHR38451">
    <property type="entry name" value="TRNA (ADENINE(22)-N(1))-METHYLTRANSFERASE"/>
    <property type="match status" value="1"/>
</dbReference>
<keyword evidence="1" id="KW-0808">Transferase</keyword>
<dbReference type="RefSeq" id="WP_142791664.1">
    <property type="nucleotide sequence ID" value="NZ_VJMZ01000001.1"/>
</dbReference>
<proteinExistence type="predicted"/>
<sequence length="232" mass="26273">MDHNIKFSDRLNKVASFIPRGTFFADIGSDHAYLPCSICLQDITAQAIVGEVNEGPLQRARETVSDNHLTDRIDVRLGDGLDILQPGEVNAVVIAGMGGSLIQSILEKGRLRLKGVSRIVAQPNNDERNVRSWFSSNGYVITNEVIVEENGFLYEIITGDKQAEGQTLSERQQLFGPRLLEHKSNLFRKKWERELMKRRRIIDQMQRAKAPDVSKIAIFEKESLWIKEVLEA</sequence>
<dbReference type="GO" id="GO:0160105">
    <property type="term" value="F:tRNA (adenine(22)-N1)-methyltransferase activity"/>
    <property type="evidence" value="ECO:0007669"/>
    <property type="project" value="InterPro"/>
</dbReference>
<dbReference type="InterPro" id="IPR029063">
    <property type="entry name" value="SAM-dependent_MTases_sf"/>
</dbReference>
<accession>A0A549YLH7</accession>
<evidence type="ECO:0000313" key="1">
    <source>
        <dbReference type="EMBL" id="TRM12726.1"/>
    </source>
</evidence>
<dbReference type="Pfam" id="PF04816">
    <property type="entry name" value="TrmK"/>
    <property type="match status" value="1"/>
</dbReference>
<keyword evidence="2" id="KW-1185">Reference proteome</keyword>
<dbReference type="InterPro" id="IPR006901">
    <property type="entry name" value="TrmK"/>
</dbReference>
<dbReference type="GO" id="GO:0032259">
    <property type="term" value="P:methylation"/>
    <property type="evidence" value="ECO:0007669"/>
    <property type="project" value="UniProtKB-KW"/>
</dbReference>
<dbReference type="Gene3D" id="1.10.287.1890">
    <property type="match status" value="1"/>
</dbReference>
<keyword evidence="1" id="KW-0489">Methyltransferase</keyword>